<keyword evidence="4 6" id="KW-0808">Transferase</keyword>
<dbReference type="STRING" id="469383.Cwoe_2844"/>
<keyword evidence="2 6" id="KW-0963">Cytoplasm</keyword>
<evidence type="ECO:0000313" key="8">
    <source>
        <dbReference type="Proteomes" id="UP000008229"/>
    </source>
</evidence>
<keyword evidence="3 6" id="KW-0489">Methyltransferase</keyword>
<organism evidence="7 8">
    <name type="scientific">Conexibacter woesei (strain DSM 14684 / CCUG 47730 / CIP 108061 / JCM 11494 / NBRC 100937 / ID131577)</name>
    <dbReference type="NCBI Taxonomy" id="469383"/>
    <lineage>
        <taxon>Bacteria</taxon>
        <taxon>Bacillati</taxon>
        <taxon>Actinomycetota</taxon>
        <taxon>Thermoleophilia</taxon>
        <taxon>Solirubrobacterales</taxon>
        <taxon>Conexibacteraceae</taxon>
        <taxon>Conexibacter</taxon>
    </lineage>
</organism>
<evidence type="ECO:0000256" key="3">
    <source>
        <dbReference type="ARBA" id="ARBA00022603"/>
    </source>
</evidence>
<dbReference type="InterPro" id="IPR004498">
    <property type="entry name" value="Ribosomal_PrmA_MeTrfase"/>
</dbReference>
<dbReference type="GO" id="GO:0005737">
    <property type="term" value="C:cytoplasm"/>
    <property type="evidence" value="ECO:0007669"/>
    <property type="project" value="UniProtKB-SubCell"/>
</dbReference>
<dbReference type="HOGENOM" id="CLU_049382_0_1_11"/>
<feature type="binding site" evidence="6">
    <location>
        <position position="147"/>
    </location>
    <ligand>
        <name>S-adenosyl-L-methionine</name>
        <dbReference type="ChEBI" id="CHEBI:59789"/>
    </ligand>
</feature>
<dbReference type="Proteomes" id="UP000008229">
    <property type="component" value="Chromosome"/>
</dbReference>
<dbReference type="OrthoDB" id="21342at2"/>
<keyword evidence="8" id="KW-1185">Reference proteome</keyword>
<comment type="subcellular location">
    <subcellularLocation>
        <location evidence="6">Cytoplasm</location>
    </subcellularLocation>
</comment>
<gene>
    <name evidence="6" type="primary">prmA</name>
    <name evidence="7" type="ordered locus">Cwoe_2844</name>
</gene>
<comment type="catalytic activity">
    <reaction evidence="6">
        <text>L-lysyl-[protein] + 3 S-adenosyl-L-methionine = N(6),N(6),N(6)-trimethyl-L-lysyl-[protein] + 3 S-adenosyl-L-homocysteine + 3 H(+)</text>
        <dbReference type="Rhea" id="RHEA:54192"/>
        <dbReference type="Rhea" id="RHEA-COMP:9752"/>
        <dbReference type="Rhea" id="RHEA-COMP:13826"/>
        <dbReference type="ChEBI" id="CHEBI:15378"/>
        <dbReference type="ChEBI" id="CHEBI:29969"/>
        <dbReference type="ChEBI" id="CHEBI:57856"/>
        <dbReference type="ChEBI" id="CHEBI:59789"/>
        <dbReference type="ChEBI" id="CHEBI:61961"/>
    </reaction>
</comment>
<protein>
    <recommendedName>
        <fullName evidence="6">Ribosomal protein L11 methyltransferase</fullName>
        <shortName evidence="6">L11 Mtase</shortName>
        <ecNumber evidence="6">2.1.1.-</ecNumber>
    </recommendedName>
</protein>
<dbReference type="Gene3D" id="3.40.50.150">
    <property type="entry name" value="Vaccinia Virus protein VP39"/>
    <property type="match status" value="1"/>
</dbReference>
<reference evidence="7 8" key="1">
    <citation type="journal article" date="2010" name="Stand. Genomic Sci.">
        <title>Complete genome sequence of Conexibacter woesei type strain (ID131577).</title>
        <authorList>
            <person name="Pukall R."/>
            <person name="Lapidus A."/>
            <person name="Glavina Del Rio T."/>
            <person name="Copeland A."/>
            <person name="Tice H."/>
            <person name="Cheng J.-F."/>
            <person name="Lucas S."/>
            <person name="Chen F."/>
            <person name="Nolan M."/>
            <person name="Bruce D."/>
            <person name="Goodwin L."/>
            <person name="Pitluck S."/>
            <person name="Mavromatis K."/>
            <person name="Ivanova N."/>
            <person name="Ovchinnikova G."/>
            <person name="Pati A."/>
            <person name="Chen A."/>
            <person name="Palaniappan K."/>
            <person name="Land M."/>
            <person name="Hauser L."/>
            <person name="Chang Y.-J."/>
            <person name="Jeffries C.D."/>
            <person name="Chain P."/>
            <person name="Meincke L."/>
            <person name="Sims D."/>
            <person name="Brettin T."/>
            <person name="Detter J.C."/>
            <person name="Rohde M."/>
            <person name="Goeker M."/>
            <person name="Bristow J."/>
            <person name="Eisen J.A."/>
            <person name="Markowitz V."/>
            <person name="Kyrpides N.C."/>
            <person name="Klenk H.-P."/>
            <person name="Hugenholtz P."/>
        </authorList>
    </citation>
    <scope>NUCLEOTIDE SEQUENCE [LARGE SCALE GENOMIC DNA]</scope>
    <source>
        <strain evidence="8">DSM 14684 / CIP 108061 / JCM 11494 / NBRC 100937 / ID131577</strain>
    </source>
</reference>
<dbReference type="EMBL" id="CP001854">
    <property type="protein sequence ID" value="ADB51263.1"/>
    <property type="molecule type" value="Genomic_DNA"/>
</dbReference>
<dbReference type="CDD" id="cd02440">
    <property type="entry name" value="AdoMet_MTases"/>
    <property type="match status" value="1"/>
</dbReference>
<dbReference type="GO" id="GO:0032259">
    <property type="term" value="P:methylation"/>
    <property type="evidence" value="ECO:0007669"/>
    <property type="project" value="UniProtKB-KW"/>
</dbReference>
<feature type="binding site" evidence="6">
    <location>
        <position position="210"/>
    </location>
    <ligand>
        <name>S-adenosyl-L-methionine</name>
        <dbReference type="ChEBI" id="CHEBI:59789"/>
    </ligand>
</feature>
<reference evidence="8" key="2">
    <citation type="submission" date="2010-01" db="EMBL/GenBank/DDBJ databases">
        <title>The complete genome of Conexibacter woesei DSM 14684.</title>
        <authorList>
            <consortium name="US DOE Joint Genome Institute (JGI-PGF)"/>
            <person name="Lucas S."/>
            <person name="Copeland A."/>
            <person name="Lapidus A."/>
            <person name="Glavina del Rio T."/>
            <person name="Dalin E."/>
            <person name="Tice H."/>
            <person name="Bruce D."/>
            <person name="Goodwin L."/>
            <person name="Pitluck S."/>
            <person name="Kyrpides N."/>
            <person name="Mavromatis K."/>
            <person name="Ivanova N."/>
            <person name="Mikhailova N."/>
            <person name="Chertkov O."/>
            <person name="Brettin T."/>
            <person name="Detter J.C."/>
            <person name="Han C."/>
            <person name="Larimer F."/>
            <person name="Land M."/>
            <person name="Hauser L."/>
            <person name="Markowitz V."/>
            <person name="Cheng J.-F."/>
            <person name="Hugenholtz P."/>
            <person name="Woyke T."/>
            <person name="Wu D."/>
            <person name="Pukall R."/>
            <person name="Steenblock K."/>
            <person name="Schneider S."/>
            <person name="Klenk H.-P."/>
            <person name="Eisen J.A."/>
        </authorList>
    </citation>
    <scope>NUCLEOTIDE SEQUENCE [LARGE SCALE GENOMIC DNA]</scope>
    <source>
        <strain evidence="8">DSM 14684 / CIP 108061 / JCM 11494 / NBRC 100937 / ID131577</strain>
    </source>
</reference>
<dbReference type="KEGG" id="cwo:Cwoe_2844"/>
<evidence type="ECO:0000313" key="7">
    <source>
        <dbReference type="EMBL" id="ADB51263.1"/>
    </source>
</evidence>
<evidence type="ECO:0000256" key="2">
    <source>
        <dbReference type="ARBA" id="ARBA00022490"/>
    </source>
</evidence>
<feature type="binding site" evidence="6">
    <location>
        <position position="169"/>
    </location>
    <ligand>
        <name>S-adenosyl-L-methionine</name>
        <dbReference type="ChEBI" id="CHEBI:59789"/>
    </ligand>
</feature>
<dbReference type="HAMAP" id="MF_00735">
    <property type="entry name" value="Methyltr_PrmA"/>
    <property type="match status" value="1"/>
</dbReference>
<comment type="similarity">
    <text evidence="1 6">Belongs to the methyltransferase superfamily. PrmA family.</text>
</comment>
<dbReference type="Pfam" id="PF06325">
    <property type="entry name" value="PrmA"/>
    <property type="match status" value="1"/>
</dbReference>
<dbReference type="InterPro" id="IPR050078">
    <property type="entry name" value="Ribosomal_L11_MeTrfase_PrmA"/>
</dbReference>
<feature type="binding site" evidence="6">
    <location>
        <position position="123"/>
    </location>
    <ligand>
        <name>S-adenosyl-L-methionine</name>
        <dbReference type="ChEBI" id="CHEBI:59789"/>
    </ligand>
</feature>
<sequence>MIRLALRVDRAHAEVALAELLELAPSGVEEVDHGDQVEYAVYGAPGELPELPDLEAAVGGALVSVTTSELADDWTERWKDFHKPLVLGDRLAVRPPWVPPLGADVELVIDPAQAFGTGSHATTRLCLELLLSLADGDAARGPVADVGCGSGVLAIAAAKLGYAPVVAVDYDPLSVEATRENAVVNDVALEVSRGDLRGEQMPAAPIVLANLLRPLLLEYAERMTDPPRVLIASGLLVHEADEIAHAFERRHGLVEQDRRELGEWAALLLRRP</sequence>
<dbReference type="eggNOG" id="COG2264">
    <property type="taxonomic scope" value="Bacteria"/>
</dbReference>
<evidence type="ECO:0000256" key="1">
    <source>
        <dbReference type="ARBA" id="ARBA00009741"/>
    </source>
</evidence>
<dbReference type="PANTHER" id="PTHR43648">
    <property type="entry name" value="ELECTRON TRANSFER FLAVOPROTEIN BETA SUBUNIT LYSINE METHYLTRANSFERASE"/>
    <property type="match status" value="1"/>
</dbReference>
<dbReference type="EC" id="2.1.1.-" evidence="6"/>
<dbReference type="RefSeq" id="WP_012934314.1">
    <property type="nucleotide sequence ID" value="NC_013739.1"/>
</dbReference>
<dbReference type="AlphaFoldDB" id="D3FAV0"/>
<evidence type="ECO:0000256" key="4">
    <source>
        <dbReference type="ARBA" id="ARBA00022679"/>
    </source>
</evidence>
<dbReference type="PANTHER" id="PTHR43648:SF1">
    <property type="entry name" value="ELECTRON TRANSFER FLAVOPROTEIN BETA SUBUNIT LYSINE METHYLTRANSFERASE"/>
    <property type="match status" value="1"/>
</dbReference>
<comment type="function">
    <text evidence="6">Methylates ribosomal protein L11.</text>
</comment>
<accession>D3FAV0</accession>
<dbReference type="InterPro" id="IPR029063">
    <property type="entry name" value="SAM-dependent_MTases_sf"/>
</dbReference>
<dbReference type="SUPFAM" id="SSF53335">
    <property type="entry name" value="S-adenosyl-L-methionine-dependent methyltransferases"/>
    <property type="match status" value="1"/>
</dbReference>
<dbReference type="GO" id="GO:0016279">
    <property type="term" value="F:protein-lysine N-methyltransferase activity"/>
    <property type="evidence" value="ECO:0007669"/>
    <property type="project" value="RHEA"/>
</dbReference>
<evidence type="ECO:0000256" key="5">
    <source>
        <dbReference type="ARBA" id="ARBA00022691"/>
    </source>
</evidence>
<name>D3FAV0_CONWI</name>
<proteinExistence type="inferred from homology"/>
<keyword evidence="5 6" id="KW-0949">S-adenosyl-L-methionine</keyword>
<evidence type="ECO:0000256" key="6">
    <source>
        <dbReference type="HAMAP-Rule" id="MF_00735"/>
    </source>
</evidence>